<protein>
    <submittedName>
        <fullName evidence="2">EpsG family protein</fullName>
    </submittedName>
</protein>
<dbReference type="Proteomes" id="UP001060275">
    <property type="component" value="Unassembled WGS sequence"/>
</dbReference>
<feature type="transmembrane region" description="Helical" evidence="1">
    <location>
        <begin position="47"/>
        <end position="65"/>
    </location>
</feature>
<sequence>MAKRPQPSTDIARSCVACFVAYPKHTRFGPVINTNLAEVRTLNRRDVTMLIYWLPFAAAGFLSLLRPTQARAGLAAVAVGLVVLVGLRHNVGTDWGTYASWVTDVVDAPLAKALARTDPAYGLLNWLGANGFGGIYFVTLVCAILAIVPLALFCATRKNPGLALLVAIPYLVTVVDMNYTRQSVAVGFAMLAMMSVERQRTLPFLAAVTMAALFHKAAVCLFILAPALFAGRWDRRAFRQFAFIALYALLLSGALLWRSFLPLLQQYFVRAGDQIGVVTLEREVKSGLYSGGAVFRITQTVIAAGAILVLAWRTNLRVPEKWLWAITSAAILVLFAASFFRSTFADRAALYFLPLQLHAFSALPDALPRPFGQLMHVAIVVCAGAVFWVWFRFGSDSALWLPYQSALQHWF</sequence>
<accession>A0A9Q4AKG0</accession>
<feature type="transmembrane region" description="Helical" evidence="1">
    <location>
        <begin position="322"/>
        <end position="342"/>
    </location>
</feature>
<evidence type="ECO:0000313" key="3">
    <source>
        <dbReference type="Proteomes" id="UP001060275"/>
    </source>
</evidence>
<keyword evidence="1" id="KW-1133">Transmembrane helix</keyword>
<feature type="transmembrane region" description="Helical" evidence="1">
    <location>
        <begin position="374"/>
        <end position="391"/>
    </location>
</feature>
<dbReference type="EMBL" id="JAMWDU010000001">
    <property type="protein sequence ID" value="MCP8885492.1"/>
    <property type="molecule type" value="Genomic_DNA"/>
</dbReference>
<evidence type="ECO:0000313" key="2">
    <source>
        <dbReference type="EMBL" id="MCP8885492.1"/>
    </source>
</evidence>
<dbReference type="AlphaFoldDB" id="A0A9Q4AKG0"/>
<reference evidence="2" key="1">
    <citation type="submission" date="2022-06" db="EMBL/GenBank/DDBJ databases">
        <title>Devosia sp. XJ19-45 genome assembly.</title>
        <authorList>
            <person name="Li B."/>
            <person name="Cai M."/>
            <person name="Nie G."/>
            <person name="Li W."/>
        </authorList>
    </citation>
    <scope>NUCLEOTIDE SEQUENCE</scope>
    <source>
        <strain evidence="2">XJ19-45</strain>
    </source>
</reference>
<comment type="caution">
    <text evidence="2">The sequence shown here is derived from an EMBL/GenBank/DDBJ whole genome shotgun (WGS) entry which is preliminary data.</text>
</comment>
<feature type="transmembrane region" description="Helical" evidence="1">
    <location>
        <begin position="134"/>
        <end position="155"/>
    </location>
</feature>
<proteinExistence type="predicted"/>
<keyword evidence="3" id="KW-1185">Reference proteome</keyword>
<keyword evidence="1" id="KW-0472">Membrane</keyword>
<dbReference type="RefSeq" id="WP_254673284.1">
    <property type="nucleotide sequence ID" value="NZ_JAMWDU010000001.1"/>
</dbReference>
<feature type="transmembrane region" description="Helical" evidence="1">
    <location>
        <begin position="201"/>
        <end position="229"/>
    </location>
</feature>
<feature type="transmembrane region" description="Helical" evidence="1">
    <location>
        <begin position="162"/>
        <end position="181"/>
    </location>
</feature>
<feature type="transmembrane region" description="Helical" evidence="1">
    <location>
        <begin position="72"/>
        <end position="91"/>
    </location>
</feature>
<name>A0A9Q4AKG0_9HYPH</name>
<gene>
    <name evidence="2" type="ORF">NF348_00020</name>
</gene>
<evidence type="ECO:0000256" key="1">
    <source>
        <dbReference type="SAM" id="Phobius"/>
    </source>
</evidence>
<dbReference type="InterPro" id="IPR049458">
    <property type="entry name" value="EpsG-like"/>
</dbReference>
<organism evidence="2 3">
    <name type="scientific">Devosia ureilytica</name>
    <dbReference type="NCBI Taxonomy" id="2952754"/>
    <lineage>
        <taxon>Bacteria</taxon>
        <taxon>Pseudomonadati</taxon>
        <taxon>Pseudomonadota</taxon>
        <taxon>Alphaproteobacteria</taxon>
        <taxon>Hyphomicrobiales</taxon>
        <taxon>Devosiaceae</taxon>
        <taxon>Devosia</taxon>
    </lineage>
</organism>
<keyword evidence="1" id="KW-0812">Transmembrane</keyword>
<feature type="transmembrane region" description="Helical" evidence="1">
    <location>
        <begin position="241"/>
        <end position="260"/>
    </location>
</feature>
<feature type="transmembrane region" description="Helical" evidence="1">
    <location>
        <begin position="288"/>
        <end position="310"/>
    </location>
</feature>
<dbReference type="Pfam" id="PF14897">
    <property type="entry name" value="EpsG"/>
    <property type="match status" value="1"/>
</dbReference>